<proteinExistence type="predicted"/>
<protein>
    <recommendedName>
        <fullName evidence="1">Glutamine amidotransferase domain-containing protein</fullName>
    </recommendedName>
</protein>
<organism evidence="2 3">
    <name type="scientific">Fusarium floridanum</name>
    <dbReference type="NCBI Taxonomy" id="1325733"/>
    <lineage>
        <taxon>Eukaryota</taxon>
        <taxon>Fungi</taxon>
        <taxon>Dikarya</taxon>
        <taxon>Ascomycota</taxon>
        <taxon>Pezizomycotina</taxon>
        <taxon>Sordariomycetes</taxon>
        <taxon>Hypocreomycetidae</taxon>
        <taxon>Hypocreales</taxon>
        <taxon>Nectriaceae</taxon>
        <taxon>Fusarium</taxon>
        <taxon>Fusarium solani species complex</taxon>
    </lineage>
</organism>
<dbReference type="Proteomes" id="UP000287972">
    <property type="component" value="Unassembled WGS sequence"/>
</dbReference>
<dbReference type="CDD" id="cd01741">
    <property type="entry name" value="GATase1_1"/>
    <property type="match status" value="1"/>
</dbReference>
<accession>A0A428P9W5</accession>
<dbReference type="GO" id="GO:0005634">
    <property type="term" value="C:nucleus"/>
    <property type="evidence" value="ECO:0007669"/>
    <property type="project" value="TreeGrafter"/>
</dbReference>
<dbReference type="InterPro" id="IPR044992">
    <property type="entry name" value="ChyE-like"/>
</dbReference>
<dbReference type="InterPro" id="IPR017926">
    <property type="entry name" value="GATASE"/>
</dbReference>
<dbReference type="Gene3D" id="3.40.50.880">
    <property type="match status" value="1"/>
</dbReference>
<feature type="domain" description="Glutamine amidotransferase" evidence="1">
    <location>
        <begin position="68"/>
        <end position="216"/>
    </location>
</feature>
<evidence type="ECO:0000313" key="2">
    <source>
        <dbReference type="EMBL" id="RSL49841.1"/>
    </source>
</evidence>
<dbReference type="PANTHER" id="PTHR42695">
    <property type="entry name" value="GLUTAMINE AMIDOTRANSFERASE YLR126C-RELATED"/>
    <property type="match status" value="1"/>
</dbReference>
<sequence>MAIDSPVINVAVLNCGYTSPVIEKERGQYHDIFRVLLRDAVHRSSSLTNKPNLHLEGWDVVNQKYPLCLDRVDAIIVTGSPNSAYQPLEWIYVLQHYVSRVYIERPHIKLYGSCFGHQIICKALFEDHGAIIQKDPAGYELGVHAIDVSEEFASRFAKLLPTKSLRLQFLHGDHVILPPSVLPEDACVIGSTPHCANQGIYQPGRLLTYQGHPEFDQFIEMECLKLVSARVGWPAKFTEEAITSAATMDDAAIAAEIIVSFLLEPTVAEQ</sequence>
<comment type="caution">
    <text evidence="2">The sequence shown here is derived from an EMBL/GenBank/DDBJ whole genome shotgun (WGS) entry which is preliminary data.</text>
</comment>
<evidence type="ECO:0000259" key="1">
    <source>
        <dbReference type="Pfam" id="PF00117"/>
    </source>
</evidence>
<dbReference type="PANTHER" id="PTHR42695:SF6">
    <property type="entry name" value="GLUTAMINE AMIDOTRANSFERASE DOMAIN-CONTAINING PROTEIN"/>
    <property type="match status" value="1"/>
</dbReference>
<name>A0A428P9W5_9HYPO</name>
<keyword evidence="3" id="KW-1185">Reference proteome</keyword>
<evidence type="ECO:0000313" key="3">
    <source>
        <dbReference type="Proteomes" id="UP000287972"/>
    </source>
</evidence>
<dbReference type="EMBL" id="NKCL01000832">
    <property type="protein sequence ID" value="RSL49841.1"/>
    <property type="molecule type" value="Genomic_DNA"/>
</dbReference>
<dbReference type="Pfam" id="PF00117">
    <property type="entry name" value="GATase"/>
    <property type="match status" value="1"/>
</dbReference>
<reference evidence="2 3" key="1">
    <citation type="submission" date="2017-06" db="EMBL/GenBank/DDBJ databases">
        <title>Comparative genomic analysis of Ambrosia Fusariam Clade fungi.</title>
        <authorList>
            <person name="Stajich J.E."/>
            <person name="Carrillo J."/>
            <person name="Kijimoto T."/>
            <person name="Eskalen A."/>
            <person name="O'Donnell K."/>
            <person name="Kasson M."/>
        </authorList>
    </citation>
    <scope>NUCLEOTIDE SEQUENCE [LARGE SCALE GENOMIC DNA]</scope>
    <source>
        <strain evidence="2 3">NRRL62606</strain>
    </source>
</reference>
<dbReference type="GO" id="GO:0005829">
    <property type="term" value="C:cytosol"/>
    <property type="evidence" value="ECO:0007669"/>
    <property type="project" value="TreeGrafter"/>
</dbReference>
<dbReference type="InterPro" id="IPR029062">
    <property type="entry name" value="Class_I_gatase-like"/>
</dbReference>
<dbReference type="AlphaFoldDB" id="A0A428P9W5"/>
<dbReference type="PROSITE" id="PS51273">
    <property type="entry name" value="GATASE_TYPE_1"/>
    <property type="match status" value="1"/>
</dbReference>
<gene>
    <name evidence="2" type="ORF">CEP51_015434</name>
</gene>
<dbReference type="SUPFAM" id="SSF52317">
    <property type="entry name" value="Class I glutamine amidotransferase-like"/>
    <property type="match status" value="1"/>
</dbReference>